<organism evidence="1 2">
    <name type="scientific">Populus trichocarpa</name>
    <name type="common">Western balsam poplar</name>
    <name type="synonym">Populus balsamifera subsp. trichocarpa</name>
    <dbReference type="NCBI Taxonomy" id="3694"/>
    <lineage>
        <taxon>Eukaryota</taxon>
        <taxon>Viridiplantae</taxon>
        <taxon>Streptophyta</taxon>
        <taxon>Embryophyta</taxon>
        <taxon>Tracheophyta</taxon>
        <taxon>Spermatophyta</taxon>
        <taxon>Magnoliopsida</taxon>
        <taxon>eudicotyledons</taxon>
        <taxon>Gunneridae</taxon>
        <taxon>Pentapetalae</taxon>
        <taxon>rosids</taxon>
        <taxon>fabids</taxon>
        <taxon>Malpighiales</taxon>
        <taxon>Salicaceae</taxon>
        <taxon>Saliceae</taxon>
        <taxon>Populus</taxon>
    </lineage>
</organism>
<name>A0A3N7ELD6_POPTR</name>
<evidence type="ECO:0000313" key="2">
    <source>
        <dbReference type="Proteomes" id="UP000006729"/>
    </source>
</evidence>
<accession>A0A3N7ELD6</accession>
<dbReference type="Proteomes" id="UP000006729">
    <property type="component" value="Chromosome 2"/>
</dbReference>
<dbReference type="EMBL" id="CM009291">
    <property type="protein sequence ID" value="RQO86422.1"/>
    <property type="molecule type" value="Genomic_DNA"/>
</dbReference>
<protein>
    <submittedName>
        <fullName evidence="1">Uncharacterized protein</fullName>
    </submittedName>
</protein>
<keyword evidence="2" id="KW-1185">Reference proteome</keyword>
<dbReference type="InParanoid" id="A0A3N7ELD6"/>
<reference evidence="1 2" key="1">
    <citation type="journal article" date="2006" name="Science">
        <title>The genome of black cottonwood, Populus trichocarpa (Torr. &amp; Gray).</title>
        <authorList>
            <person name="Tuskan G.A."/>
            <person name="Difazio S."/>
            <person name="Jansson S."/>
            <person name="Bohlmann J."/>
            <person name="Grigoriev I."/>
            <person name="Hellsten U."/>
            <person name="Putnam N."/>
            <person name="Ralph S."/>
            <person name="Rombauts S."/>
            <person name="Salamov A."/>
            <person name="Schein J."/>
            <person name="Sterck L."/>
            <person name="Aerts A."/>
            <person name="Bhalerao R.R."/>
            <person name="Bhalerao R.P."/>
            <person name="Blaudez D."/>
            <person name="Boerjan W."/>
            <person name="Brun A."/>
            <person name="Brunner A."/>
            <person name="Busov V."/>
            <person name="Campbell M."/>
            <person name="Carlson J."/>
            <person name="Chalot M."/>
            <person name="Chapman J."/>
            <person name="Chen G.L."/>
            <person name="Cooper D."/>
            <person name="Coutinho P.M."/>
            <person name="Couturier J."/>
            <person name="Covert S."/>
            <person name="Cronk Q."/>
            <person name="Cunningham R."/>
            <person name="Davis J."/>
            <person name="Degroeve S."/>
            <person name="Dejardin A."/>
            <person name="Depamphilis C."/>
            <person name="Detter J."/>
            <person name="Dirks B."/>
            <person name="Dubchak I."/>
            <person name="Duplessis S."/>
            <person name="Ehlting J."/>
            <person name="Ellis B."/>
            <person name="Gendler K."/>
            <person name="Goodstein D."/>
            <person name="Gribskov M."/>
            <person name="Grimwood J."/>
            <person name="Groover A."/>
            <person name="Gunter L."/>
            <person name="Hamberger B."/>
            <person name="Heinze B."/>
            <person name="Helariutta Y."/>
            <person name="Henrissat B."/>
            <person name="Holligan D."/>
            <person name="Holt R."/>
            <person name="Huang W."/>
            <person name="Islam-Faridi N."/>
            <person name="Jones S."/>
            <person name="Jones-Rhoades M."/>
            <person name="Jorgensen R."/>
            <person name="Joshi C."/>
            <person name="Kangasjarvi J."/>
            <person name="Karlsson J."/>
            <person name="Kelleher C."/>
            <person name="Kirkpatrick R."/>
            <person name="Kirst M."/>
            <person name="Kohler A."/>
            <person name="Kalluri U."/>
            <person name="Larimer F."/>
            <person name="Leebens-Mack J."/>
            <person name="Leple J.C."/>
            <person name="Locascio P."/>
            <person name="Lou Y."/>
            <person name="Lucas S."/>
            <person name="Martin F."/>
            <person name="Montanini B."/>
            <person name="Napoli C."/>
            <person name="Nelson D.R."/>
            <person name="Nelson C."/>
            <person name="Nieminen K."/>
            <person name="Nilsson O."/>
            <person name="Pereda V."/>
            <person name="Peter G."/>
            <person name="Philippe R."/>
            <person name="Pilate G."/>
            <person name="Poliakov A."/>
            <person name="Razumovskaya J."/>
            <person name="Richardson P."/>
            <person name="Rinaldi C."/>
            <person name="Ritland K."/>
            <person name="Rouze P."/>
            <person name="Ryaboy D."/>
            <person name="Schmutz J."/>
            <person name="Schrader J."/>
            <person name="Segerman B."/>
            <person name="Shin H."/>
            <person name="Siddiqui A."/>
            <person name="Sterky F."/>
            <person name="Terry A."/>
            <person name="Tsai C.J."/>
            <person name="Uberbacher E."/>
            <person name="Unneberg P."/>
            <person name="Vahala J."/>
            <person name="Wall K."/>
            <person name="Wessler S."/>
            <person name="Yang G."/>
            <person name="Yin T."/>
            <person name="Douglas C."/>
            <person name="Marra M."/>
            <person name="Sandberg G."/>
            <person name="Van de Peer Y."/>
            <person name="Rokhsar D."/>
        </authorList>
    </citation>
    <scope>NUCLEOTIDE SEQUENCE [LARGE SCALE GENOMIC DNA]</scope>
    <source>
        <strain evidence="2">cv. Nisqually</strain>
    </source>
</reference>
<evidence type="ECO:0000313" key="1">
    <source>
        <dbReference type="EMBL" id="RQO86422.1"/>
    </source>
</evidence>
<proteinExistence type="predicted"/>
<gene>
    <name evidence="1" type="ORF">POPTR_002G031750</name>
</gene>
<dbReference type="AlphaFoldDB" id="A0A3N7ELD6"/>
<sequence>MTVLIYSGKGRLILSKVKYFFYMCFDEWMMWTTF</sequence>